<feature type="transmembrane region" description="Helical" evidence="1">
    <location>
        <begin position="38"/>
        <end position="59"/>
    </location>
</feature>
<accession>A0A2P8CAP1</accession>
<reference evidence="2 5" key="2">
    <citation type="submission" date="2019-10" db="EMBL/GenBank/DDBJ databases">
        <title>Prolixibacter strains distinguished by the presence of nitrate reductase genes were adept at nitrate-dependent anaerobic corrosion of metallic iron and carbon steel.</title>
        <authorList>
            <person name="Iino T."/>
            <person name="Shono N."/>
            <person name="Ito K."/>
            <person name="Nakamura R."/>
            <person name="Sueoka K."/>
            <person name="Harayama S."/>
            <person name="Ohkuma M."/>
        </authorList>
    </citation>
    <scope>NUCLEOTIDE SEQUENCE [LARGE SCALE GENOMIC DNA]</scope>
    <source>
        <strain evidence="2 5">MIC1-1</strain>
    </source>
</reference>
<organism evidence="3 4">
    <name type="scientific">Prolixibacter denitrificans</name>
    <dbReference type="NCBI Taxonomy" id="1541063"/>
    <lineage>
        <taxon>Bacteria</taxon>
        <taxon>Pseudomonadati</taxon>
        <taxon>Bacteroidota</taxon>
        <taxon>Bacteroidia</taxon>
        <taxon>Marinilabiliales</taxon>
        <taxon>Prolixibacteraceae</taxon>
        <taxon>Prolixibacter</taxon>
    </lineage>
</organism>
<gene>
    <name evidence="3" type="ORF">CLV93_107144</name>
    <name evidence="2" type="ORF">JCM18694_28680</name>
</gene>
<dbReference type="AlphaFoldDB" id="A0A2P8CAP1"/>
<evidence type="ECO:0000313" key="5">
    <source>
        <dbReference type="Proteomes" id="UP000396862"/>
    </source>
</evidence>
<dbReference type="EMBL" id="PYGC01000007">
    <property type="protein sequence ID" value="PSK82030.1"/>
    <property type="molecule type" value="Genomic_DNA"/>
</dbReference>
<reference evidence="3 4" key="1">
    <citation type="submission" date="2018-03" db="EMBL/GenBank/DDBJ databases">
        <title>Genomic Encyclopedia of Archaeal and Bacterial Type Strains, Phase II (KMG-II): from individual species to whole genera.</title>
        <authorList>
            <person name="Goeker M."/>
        </authorList>
    </citation>
    <scope>NUCLEOTIDE SEQUENCE [LARGE SCALE GENOMIC DNA]</scope>
    <source>
        <strain evidence="3 4">DSM 27267</strain>
    </source>
</reference>
<dbReference type="RefSeq" id="WP_106542826.1">
    <property type="nucleotide sequence ID" value="NZ_BLAU01000001.1"/>
</dbReference>
<proteinExistence type="predicted"/>
<dbReference type="Proteomes" id="UP000240621">
    <property type="component" value="Unassembled WGS sequence"/>
</dbReference>
<feature type="transmembrane region" description="Helical" evidence="1">
    <location>
        <begin position="9"/>
        <end position="26"/>
    </location>
</feature>
<keyword evidence="5" id="KW-1185">Reference proteome</keyword>
<keyword evidence="1" id="KW-0812">Transmembrane</keyword>
<dbReference type="EMBL" id="BLAU01000001">
    <property type="protein sequence ID" value="GET22622.1"/>
    <property type="molecule type" value="Genomic_DNA"/>
</dbReference>
<keyword evidence="1" id="KW-0472">Membrane</keyword>
<evidence type="ECO:0000313" key="3">
    <source>
        <dbReference type="EMBL" id="PSK82030.1"/>
    </source>
</evidence>
<sequence length="178" mass="21184">MLKPYRKLIIIYFFILWGIFVVYRILRAAFTGEVVDFSVLATGTLWIIIFSAVYWAYLVKRFKPRLDYIEGPETEFPDFPEVVMNQLEWKKEDFPLERLRDELAAEYVVTYIGKQDHIIKIRSRFTMRSWGACSVIRWQPEREVVKVASYPMANHTVRQGREGEKQNKFVTEIMTVML</sequence>
<evidence type="ECO:0000313" key="4">
    <source>
        <dbReference type="Proteomes" id="UP000240621"/>
    </source>
</evidence>
<name>A0A2P8CAP1_9BACT</name>
<comment type="caution">
    <text evidence="3">The sequence shown here is derived from an EMBL/GenBank/DDBJ whole genome shotgun (WGS) entry which is preliminary data.</text>
</comment>
<evidence type="ECO:0000313" key="2">
    <source>
        <dbReference type="EMBL" id="GET22622.1"/>
    </source>
</evidence>
<evidence type="ECO:0000256" key="1">
    <source>
        <dbReference type="SAM" id="Phobius"/>
    </source>
</evidence>
<protein>
    <submittedName>
        <fullName evidence="3">Uncharacterized protein</fullName>
    </submittedName>
</protein>
<dbReference type="Proteomes" id="UP000396862">
    <property type="component" value="Unassembled WGS sequence"/>
</dbReference>
<keyword evidence="1" id="KW-1133">Transmembrane helix</keyword>